<feature type="compositionally biased region" description="Low complexity" evidence="1">
    <location>
        <begin position="12"/>
        <end position="26"/>
    </location>
</feature>
<feature type="region of interest" description="Disordered" evidence="1">
    <location>
        <begin position="1"/>
        <end position="35"/>
    </location>
</feature>
<accession>A0ABN0T621</accession>
<organism evidence="3 4">
    <name type="scientific">Selenomonas dianae</name>
    <dbReference type="NCBI Taxonomy" id="135079"/>
    <lineage>
        <taxon>Bacteria</taxon>
        <taxon>Bacillati</taxon>
        <taxon>Bacillota</taxon>
        <taxon>Negativicutes</taxon>
        <taxon>Selenomonadales</taxon>
        <taxon>Selenomonadaceae</taxon>
        <taxon>Selenomonas</taxon>
    </lineage>
</organism>
<keyword evidence="4" id="KW-1185">Reference proteome</keyword>
<sequence>MASEEEKKRRQAAAAATEAGESVSESLRALGETYQKPSAYTGNRKLYDSPRAKVSAKTEAFKGGEVHDPYTGERLVLRKQEAKGQYGEHWQEHLAEADHTIPIERVHETYKDDAWVTNENLRDAANSDENIRVTSRKVNNAKRSRTNEELVDDTAYLEDKGIRIDEKGKAHARSDSKKAREHIDEKIRRDKVENVAGAFHRAGTQTAIQAGGVTAALSTMDNMAAVIRGDKTPTEALKDIAADTGGAAVSGYVIGGGVSVVAHTLSTSSSPFVQNLVKSNVPGKVVTAVMATGKTLKKYASGEITTEECILELGASGVSTVTTGYTAAVGQALIPIPFVGAAVGAMFGTAVSGALYHSFKESMDRANLVREEYERVRAAADASMARMNAEREAFEAAVAELFAWRSSEVDAGFAQMERASQNADIDGMLAGLSQIAGAYGKDIEYHSFDEFDAMMSDDSRAFEL</sequence>
<evidence type="ECO:0000313" key="4">
    <source>
        <dbReference type="Proteomes" id="UP001500399"/>
    </source>
</evidence>
<keyword evidence="2" id="KW-1133">Transmembrane helix</keyword>
<comment type="caution">
    <text evidence="3">The sequence shown here is derived from an EMBL/GenBank/DDBJ whole genome shotgun (WGS) entry which is preliminary data.</text>
</comment>
<evidence type="ECO:0000313" key="3">
    <source>
        <dbReference type="EMBL" id="GAA0213459.1"/>
    </source>
</evidence>
<dbReference type="Proteomes" id="UP001500399">
    <property type="component" value="Unassembled WGS sequence"/>
</dbReference>
<gene>
    <name evidence="3" type="ORF">GCM10008919_15830</name>
</gene>
<protein>
    <submittedName>
        <fullName evidence="3">Uncharacterized protein</fullName>
    </submittedName>
</protein>
<dbReference type="EMBL" id="BAAACR010000012">
    <property type="protein sequence ID" value="GAA0213459.1"/>
    <property type="molecule type" value="Genomic_DNA"/>
</dbReference>
<name>A0ABN0T621_9FIRM</name>
<keyword evidence="2" id="KW-0472">Membrane</keyword>
<evidence type="ECO:0000256" key="1">
    <source>
        <dbReference type="SAM" id="MobiDB-lite"/>
    </source>
</evidence>
<evidence type="ECO:0000256" key="2">
    <source>
        <dbReference type="SAM" id="Phobius"/>
    </source>
</evidence>
<reference evidence="3 4" key="1">
    <citation type="journal article" date="2019" name="Int. J. Syst. Evol. Microbiol.">
        <title>The Global Catalogue of Microorganisms (GCM) 10K type strain sequencing project: providing services to taxonomists for standard genome sequencing and annotation.</title>
        <authorList>
            <consortium name="The Broad Institute Genomics Platform"/>
            <consortium name="The Broad Institute Genome Sequencing Center for Infectious Disease"/>
            <person name="Wu L."/>
            <person name="Ma J."/>
        </authorList>
    </citation>
    <scope>NUCLEOTIDE SEQUENCE [LARGE SCALE GENOMIC DNA]</scope>
    <source>
        <strain evidence="3 4">JCM 8542</strain>
    </source>
</reference>
<dbReference type="RefSeq" id="WP_304987441.1">
    <property type="nucleotide sequence ID" value="NZ_BAAACR010000012.1"/>
</dbReference>
<proteinExistence type="predicted"/>
<keyword evidence="2" id="KW-0812">Transmembrane</keyword>
<feature type="transmembrane region" description="Helical" evidence="2">
    <location>
        <begin position="332"/>
        <end position="356"/>
    </location>
</feature>